<comment type="caution">
    <text evidence="1">The sequence shown here is derived from an EMBL/GenBank/DDBJ whole genome shotgun (WGS) entry which is preliminary data.</text>
</comment>
<reference evidence="1 2" key="1">
    <citation type="submission" date="2011-04" db="EMBL/GenBank/DDBJ databases">
        <authorList>
            <person name="Weinstock G."/>
            <person name="Sodergren E."/>
            <person name="Clifton S."/>
            <person name="Fulton L."/>
            <person name="Fulton B."/>
            <person name="Courtney L."/>
            <person name="Fronick C."/>
            <person name="Harrison M."/>
            <person name="Strong C."/>
            <person name="Farmer C."/>
            <person name="Delahaunty K."/>
            <person name="Markovic C."/>
            <person name="Hall O."/>
            <person name="Minx P."/>
            <person name="Tomlinson C."/>
            <person name="Mitreva M."/>
            <person name="Hou S."/>
            <person name="Chen J."/>
            <person name="Wollam A."/>
            <person name="Pepin K.H."/>
            <person name="Johnson M."/>
            <person name="Bhonagiri V."/>
            <person name="Zhang X."/>
            <person name="Suruliraj S."/>
            <person name="Warren W."/>
            <person name="Chinwalla A."/>
            <person name="Mardis E.R."/>
            <person name="Wilson R.K."/>
        </authorList>
    </citation>
    <scope>NUCLEOTIDE SEQUENCE [LARGE SCALE GENOMIC DNA]</scope>
    <source>
        <strain evidence="1 2">6014059</strain>
    </source>
</reference>
<evidence type="ECO:0000313" key="2">
    <source>
        <dbReference type="Proteomes" id="UP000003204"/>
    </source>
</evidence>
<dbReference type="AlphaFoldDB" id="A0A828SP07"/>
<name>A0A828SP07_ACIBA</name>
<accession>A0A828SP07</accession>
<proteinExistence type="predicted"/>
<dbReference type="Proteomes" id="UP000003204">
    <property type="component" value="Unassembled WGS sequence"/>
</dbReference>
<organism evidence="1 2">
    <name type="scientific">Acinetobacter baumannii 6014059</name>
    <dbReference type="NCBI Taxonomy" id="525242"/>
    <lineage>
        <taxon>Bacteria</taxon>
        <taxon>Pseudomonadati</taxon>
        <taxon>Pseudomonadota</taxon>
        <taxon>Gammaproteobacteria</taxon>
        <taxon>Moraxellales</taxon>
        <taxon>Moraxellaceae</taxon>
        <taxon>Acinetobacter</taxon>
        <taxon>Acinetobacter calcoaceticus/baumannii complex</taxon>
    </lineage>
</organism>
<sequence>MQSARVLCHHVETWRKYMSIQQLKELFGNQEAVLELVQLEGGELALRNAGSEKEPLVKIQFSDELKAILGEQTPIVAQHMIQAALFGLLEKQVNEWQAEVVDEQPKFLS</sequence>
<dbReference type="EMBL" id="ACYS02000017">
    <property type="protein sequence ID" value="EGJ69569.1"/>
    <property type="molecule type" value="Genomic_DNA"/>
</dbReference>
<gene>
    <name evidence="1" type="ORF">HMPREF0022_00749</name>
</gene>
<evidence type="ECO:0000313" key="1">
    <source>
        <dbReference type="EMBL" id="EGJ69569.1"/>
    </source>
</evidence>
<protein>
    <submittedName>
        <fullName evidence="1">Uncharacterized protein</fullName>
    </submittedName>
</protein>